<dbReference type="Proteomes" id="UP001201463">
    <property type="component" value="Unassembled WGS sequence"/>
</dbReference>
<feature type="chain" id="PRO_5045247572" evidence="2">
    <location>
        <begin position="18"/>
        <end position="407"/>
    </location>
</feature>
<dbReference type="EMBL" id="JAJTWT010000002">
    <property type="protein sequence ID" value="MCE4536956.1"/>
    <property type="molecule type" value="Genomic_DNA"/>
</dbReference>
<dbReference type="InterPro" id="IPR001466">
    <property type="entry name" value="Beta-lactam-related"/>
</dbReference>
<feature type="signal peptide" evidence="2">
    <location>
        <begin position="1"/>
        <end position="17"/>
    </location>
</feature>
<sequence length="407" mass="43206">MTALLRHLPALAFAVLACGCAQQPLTGPAPQAPQAAQAAPWADATAGQAARFAPVFDEVDAWVAKRAFPGAVLAVGVDGRLVALKAFGRLDSSPGAPAMPVDAVFDLASLTKVVATTTAIALLCDQGLLKLDEPVVRYLPEFAGVPGHERITVRHLLAHNSGLPSPMLLWKHAGSRAELLDLVYRLPVQAPPGAEFHYRDENFILLGEIVQRVGGLPLDRFVSTRVFEPLGMAETGFNPPASLLPRIPATEQDEHYRHRLVRGTVHDENADVMGGVAGHAGLFSTAADLARLAEMILDRGQAGGRRFLSPQTLDSFLARQHQPPGSSRALGWDTPEPGGLAGPRASADAVLHTGFTGTSLYIDRSRRAFVVLLTNRVNPSRDNKLIGPARTAIHSAVLQALDAGAGR</sequence>
<reference evidence="4 5" key="1">
    <citation type="submission" date="2021-12" db="EMBL/GenBank/DDBJ databases">
        <title>Genome seq of p7.</title>
        <authorList>
            <person name="Seo T."/>
        </authorList>
    </citation>
    <scope>NUCLEOTIDE SEQUENCE [LARGE SCALE GENOMIC DNA]</scope>
    <source>
        <strain evidence="4 5">P7</strain>
    </source>
</reference>
<evidence type="ECO:0000256" key="2">
    <source>
        <dbReference type="SAM" id="SignalP"/>
    </source>
</evidence>
<dbReference type="Pfam" id="PF00144">
    <property type="entry name" value="Beta-lactamase"/>
    <property type="match status" value="1"/>
</dbReference>
<keyword evidence="1" id="KW-0378">Hydrolase</keyword>
<evidence type="ECO:0000259" key="3">
    <source>
        <dbReference type="Pfam" id="PF00144"/>
    </source>
</evidence>
<feature type="domain" description="Beta-lactamase-related" evidence="3">
    <location>
        <begin position="61"/>
        <end position="384"/>
    </location>
</feature>
<evidence type="ECO:0000256" key="1">
    <source>
        <dbReference type="ARBA" id="ARBA00022801"/>
    </source>
</evidence>
<name>A0ABS8XDP2_9BURK</name>
<dbReference type="InterPro" id="IPR050789">
    <property type="entry name" value="Diverse_Enzym_Activities"/>
</dbReference>
<dbReference type="RefSeq" id="WP_233390666.1">
    <property type="nucleotide sequence ID" value="NZ_JAJTWT010000002.1"/>
</dbReference>
<accession>A0ABS8XDP2</accession>
<dbReference type="SUPFAM" id="SSF56601">
    <property type="entry name" value="beta-lactamase/transpeptidase-like"/>
    <property type="match status" value="1"/>
</dbReference>
<dbReference type="PROSITE" id="PS51257">
    <property type="entry name" value="PROKAR_LIPOPROTEIN"/>
    <property type="match status" value="1"/>
</dbReference>
<dbReference type="InterPro" id="IPR012338">
    <property type="entry name" value="Beta-lactam/transpept-like"/>
</dbReference>
<protein>
    <submittedName>
        <fullName evidence="4">Beta-lactamase family protein</fullName>
    </submittedName>
</protein>
<organism evidence="4 5">
    <name type="scientific">Pelomonas caseinilytica</name>
    <dbReference type="NCBI Taxonomy" id="2906763"/>
    <lineage>
        <taxon>Bacteria</taxon>
        <taxon>Pseudomonadati</taxon>
        <taxon>Pseudomonadota</taxon>
        <taxon>Betaproteobacteria</taxon>
        <taxon>Burkholderiales</taxon>
        <taxon>Sphaerotilaceae</taxon>
        <taxon>Roseateles</taxon>
    </lineage>
</organism>
<evidence type="ECO:0000313" key="5">
    <source>
        <dbReference type="Proteomes" id="UP001201463"/>
    </source>
</evidence>
<proteinExistence type="predicted"/>
<dbReference type="Gene3D" id="3.40.710.10">
    <property type="entry name" value="DD-peptidase/beta-lactamase superfamily"/>
    <property type="match status" value="1"/>
</dbReference>
<dbReference type="PANTHER" id="PTHR43283:SF11">
    <property type="entry name" value="BETA-LACTAMASE-RELATED DOMAIN-CONTAINING PROTEIN"/>
    <property type="match status" value="1"/>
</dbReference>
<evidence type="ECO:0000313" key="4">
    <source>
        <dbReference type="EMBL" id="MCE4536956.1"/>
    </source>
</evidence>
<keyword evidence="2" id="KW-0732">Signal</keyword>
<comment type="caution">
    <text evidence="4">The sequence shown here is derived from an EMBL/GenBank/DDBJ whole genome shotgun (WGS) entry which is preliminary data.</text>
</comment>
<gene>
    <name evidence="4" type="ORF">LXT12_06800</name>
</gene>
<dbReference type="PANTHER" id="PTHR43283">
    <property type="entry name" value="BETA-LACTAMASE-RELATED"/>
    <property type="match status" value="1"/>
</dbReference>
<keyword evidence="5" id="KW-1185">Reference proteome</keyword>